<dbReference type="CDD" id="cd00431">
    <property type="entry name" value="cysteine_hydrolases"/>
    <property type="match status" value="1"/>
</dbReference>
<evidence type="ECO:0000313" key="5">
    <source>
        <dbReference type="Proteomes" id="UP001595880"/>
    </source>
</evidence>
<dbReference type="SUPFAM" id="SSF52499">
    <property type="entry name" value="Isochorismatase-like hydrolases"/>
    <property type="match status" value="1"/>
</dbReference>
<dbReference type="RefSeq" id="WP_390194700.1">
    <property type="nucleotide sequence ID" value="NZ_JBHSDV010000001.1"/>
</dbReference>
<reference evidence="5" key="1">
    <citation type="journal article" date="2019" name="Int. J. Syst. Evol. Microbiol.">
        <title>The Global Catalogue of Microorganisms (GCM) 10K type strain sequencing project: providing services to taxonomists for standard genome sequencing and annotation.</title>
        <authorList>
            <consortium name="The Broad Institute Genomics Platform"/>
            <consortium name="The Broad Institute Genome Sequencing Center for Infectious Disease"/>
            <person name="Wu L."/>
            <person name="Ma J."/>
        </authorList>
    </citation>
    <scope>NUCLEOTIDE SEQUENCE [LARGE SCALE GENOMIC DNA]</scope>
    <source>
        <strain evidence="5">KACC 14058</strain>
    </source>
</reference>
<evidence type="ECO:0000313" key="4">
    <source>
        <dbReference type="EMBL" id="MFC4386248.1"/>
    </source>
</evidence>
<organism evidence="4 5">
    <name type="scientific">Gracilibacillus marinus</name>
    <dbReference type="NCBI Taxonomy" id="630535"/>
    <lineage>
        <taxon>Bacteria</taxon>
        <taxon>Bacillati</taxon>
        <taxon>Bacillota</taxon>
        <taxon>Bacilli</taxon>
        <taxon>Bacillales</taxon>
        <taxon>Bacillaceae</taxon>
        <taxon>Gracilibacillus</taxon>
    </lineage>
</organism>
<evidence type="ECO:0000256" key="2">
    <source>
        <dbReference type="ARBA" id="ARBA00022801"/>
    </source>
</evidence>
<dbReference type="Pfam" id="PF00857">
    <property type="entry name" value="Isochorismatase"/>
    <property type="match status" value="1"/>
</dbReference>
<dbReference type="GO" id="GO:0016787">
    <property type="term" value="F:hydrolase activity"/>
    <property type="evidence" value="ECO:0007669"/>
    <property type="project" value="UniProtKB-KW"/>
</dbReference>
<dbReference type="Proteomes" id="UP001595880">
    <property type="component" value="Unassembled WGS sequence"/>
</dbReference>
<proteinExistence type="inferred from homology"/>
<name>A0ABV8VU08_9BACI</name>
<dbReference type="InterPro" id="IPR036380">
    <property type="entry name" value="Isochorismatase-like_sf"/>
</dbReference>
<dbReference type="InterPro" id="IPR050272">
    <property type="entry name" value="Isochorismatase-like_hydrls"/>
</dbReference>
<dbReference type="PANTHER" id="PTHR43540:SF10">
    <property type="entry name" value="ISOCHORISMATASE"/>
    <property type="match status" value="1"/>
</dbReference>
<comment type="similarity">
    <text evidence="1">Belongs to the isochorismatase family.</text>
</comment>
<dbReference type="Gene3D" id="3.40.50.850">
    <property type="entry name" value="Isochorismatase-like"/>
    <property type="match status" value="1"/>
</dbReference>
<sequence length="193" mass="21761">MSKRALINIDYTYDFVASDGALTCGEPGQFIEKTITAITNAFIEAKEMTVFAVDVHDKNDSYHPETKLFPPHNIRDTHGRTLYGELKRVYEKNSQEKHVYYMDKTRYSAFLGTNLESLLRERGITELHLVGVCTDICVLHTAMDAYNKGFDIVIYKDAVASFNEKGHDWALGHFADALGATVKEFGGKINDII</sequence>
<protein>
    <submittedName>
        <fullName evidence="4">Cysteine hydrolase family protein</fullName>
    </submittedName>
</protein>
<accession>A0ABV8VU08</accession>
<evidence type="ECO:0000256" key="1">
    <source>
        <dbReference type="ARBA" id="ARBA00006336"/>
    </source>
</evidence>
<dbReference type="InterPro" id="IPR000868">
    <property type="entry name" value="Isochorismatase-like_dom"/>
</dbReference>
<gene>
    <name evidence="4" type="ORF">ACFOZ1_00365</name>
</gene>
<keyword evidence="2 4" id="KW-0378">Hydrolase</keyword>
<dbReference type="EMBL" id="JBHSDV010000001">
    <property type="protein sequence ID" value="MFC4386248.1"/>
    <property type="molecule type" value="Genomic_DNA"/>
</dbReference>
<evidence type="ECO:0000259" key="3">
    <source>
        <dbReference type="Pfam" id="PF00857"/>
    </source>
</evidence>
<dbReference type="PANTHER" id="PTHR43540">
    <property type="entry name" value="PEROXYUREIDOACRYLATE/UREIDOACRYLATE AMIDOHYDROLASE-RELATED"/>
    <property type="match status" value="1"/>
</dbReference>
<feature type="domain" description="Isochorismatase-like" evidence="3">
    <location>
        <begin position="5"/>
        <end position="180"/>
    </location>
</feature>
<keyword evidence="5" id="KW-1185">Reference proteome</keyword>
<comment type="caution">
    <text evidence="4">The sequence shown here is derived from an EMBL/GenBank/DDBJ whole genome shotgun (WGS) entry which is preliminary data.</text>
</comment>